<organism evidence="2 3">
    <name type="scientific">Delitschia confertaspora ATCC 74209</name>
    <dbReference type="NCBI Taxonomy" id="1513339"/>
    <lineage>
        <taxon>Eukaryota</taxon>
        <taxon>Fungi</taxon>
        <taxon>Dikarya</taxon>
        <taxon>Ascomycota</taxon>
        <taxon>Pezizomycotina</taxon>
        <taxon>Dothideomycetes</taxon>
        <taxon>Pleosporomycetidae</taxon>
        <taxon>Pleosporales</taxon>
        <taxon>Delitschiaceae</taxon>
        <taxon>Delitschia</taxon>
    </lineage>
</organism>
<comment type="caution">
    <text evidence="2">The sequence shown here is derived from an EMBL/GenBank/DDBJ whole genome shotgun (WGS) entry which is preliminary data.</text>
</comment>
<protein>
    <submittedName>
        <fullName evidence="2">Uncharacterized protein</fullName>
    </submittedName>
</protein>
<reference evidence="2" key="1">
    <citation type="journal article" date="2020" name="Stud. Mycol.">
        <title>101 Dothideomycetes genomes: a test case for predicting lifestyles and emergence of pathogens.</title>
        <authorList>
            <person name="Haridas S."/>
            <person name="Albert R."/>
            <person name="Binder M."/>
            <person name="Bloem J."/>
            <person name="Labutti K."/>
            <person name="Salamov A."/>
            <person name="Andreopoulos B."/>
            <person name="Baker S."/>
            <person name="Barry K."/>
            <person name="Bills G."/>
            <person name="Bluhm B."/>
            <person name="Cannon C."/>
            <person name="Castanera R."/>
            <person name="Culley D."/>
            <person name="Daum C."/>
            <person name="Ezra D."/>
            <person name="Gonzalez J."/>
            <person name="Henrissat B."/>
            <person name="Kuo A."/>
            <person name="Liang C."/>
            <person name="Lipzen A."/>
            <person name="Lutzoni F."/>
            <person name="Magnuson J."/>
            <person name="Mondo S."/>
            <person name="Nolan M."/>
            <person name="Ohm R."/>
            <person name="Pangilinan J."/>
            <person name="Park H.-J."/>
            <person name="Ramirez L."/>
            <person name="Alfaro M."/>
            <person name="Sun H."/>
            <person name="Tritt A."/>
            <person name="Yoshinaga Y."/>
            <person name="Zwiers L.-H."/>
            <person name="Turgeon B."/>
            <person name="Goodwin S."/>
            <person name="Spatafora J."/>
            <person name="Crous P."/>
            <person name="Grigoriev I."/>
        </authorList>
    </citation>
    <scope>NUCLEOTIDE SEQUENCE</scope>
    <source>
        <strain evidence="2">ATCC 74209</strain>
    </source>
</reference>
<keyword evidence="1" id="KW-1133">Transmembrane helix</keyword>
<evidence type="ECO:0000256" key="1">
    <source>
        <dbReference type="SAM" id="Phobius"/>
    </source>
</evidence>
<name>A0A9P4MSV9_9PLEO</name>
<keyword evidence="3" id="KW-1185">Reference proteome</keyword>
<dbReference type="AlphaFoldDB" id="A0A9P4MSV9"/>
<proteinExistence type="predicted"/>
<dbReference type="Proteomes" id="UP000799536">
    <property type="component" value="Unassembled WGS sequence"/>
</dbReference>
<evidence type="ECO:0000313" key="3">
    <source>
        <dbReference type="Proteomes" id="UP000799536"/>
    </source>
</evidence>
<keyword evidence="1" id="KW-0472">Membrane</keyword>
<gene>
    <name evidence="2" type="ORF">GQ43DRAFT_492728</name>
</gene>
<sequence>AGALASTVFALSFACLIALLVFCVWLFSSVAVSSSSLSERIRISGQITSLELMQVVLRMASYFLIWTRWLANILRIPPE</sequence>
<keyword evidence="1" id="KW-0812">Transmembrane</keyword>
<feature type="transmembrane region" description="Helical" evidence="1">
    <location>
        <begin position="6"/>
        <end position="32"/>
    </location>
</feature>
<dbReference type="EMBL" id="ML993872">
    <property type="protein sequence ID" value="KAF2204594.1"/>
    <property type="molecule type" value="Genomic_DNA"/>
</dbReference>
<accession>A0A9P4MSV9</accession>
<evidence type="ECO:0000313" key="2">
    <source>
        <dbReference type="EMBL" id="KAF2204594.1"/>
    </source>
</evidence>
<feature type="non-terminal residue" evidence="2">
    <location>
        <position position="1"/>
    </location>
</feature>